<name>A0A4Y7TXK3_COPMI</name>
<evidence type="ECO:0000256" key="5">
    <source>
        <dbReference type="PROSITE-ProRule" id="PRU00108"/>
    </source>
</evidence>
<feature type="compositionally biased region" description="Low complexity" evidence="6">
    <location>
        <begin position="336"/>
        <end position="347"/>
    </location>
</feature>
<comment type="subcellular location">
    <subcellularLocation>
        <location evidence="5">Nucleus</location>
    </subcellularLocation>
</comment>
<feature type="DNA-binding region" description="Homeobox" evidence="5">
    <location>
        <begin position="126"/>
        <end position="166"/>
    </location>
</feature>
<dbReference type="CDD" id="cd00086">
    <property type="entry name" value="homeodomain"/>
    <property type="match status" value="1"/>
</dbReference>
<evidence type="ECO:0000256" key="2">
    <source>
        <dbReference type="ARBA" id="ARBA00023125"/>
    </source>
</evidence>
<dbReference type="Pfam" id="PF12737">
    <property type="entry name" value="Mating_C"/>
    <property type="match status" value="1"/>
</dbReference>
<keyword evidence="9" id="KW-1185">Reference proteome</keyword>
<keyword evidence="3 5" id="KW-0371">Homeobox</keyword>
<sequence>MAIPPVDQEILASIDSIRSRFFSSVGGNLSSLISFQSVWSSFDSNFNLCCDDLQPETRRKVYDFSSVVASVAERVAETRSLCDNLWNEVSNLLDRAVASEPEVAQHGTSSPSTPYLRLASEWLFSNLHDPYPSQELRKSMATQTNSSKKDIDNWFLDARKRVGWNEMRRRHFDNKRVSIVDAAKRFFLNTDPSRPLPPTVESEFANVQLRAQELYSDKFEETPLAIRLDMSMMDMKTGLKAKVGGNDSRKGCATSVAKATRHYPSPQSSPAGSGQSLSPSPASSFSDLPSTKSKRGASVLSELEEEQRPSKRRRSYKPEQSRSPSVELRRPTVIISSEASLPSPVSSTFDETELQPPPHYTTHTDPGAHKRKRRPSNPEGLPSLKRTRTSPVSPRLQTIPNPLPRQPTTDEFNWDQLFDFSTLPPPVSSLSPEDIPGPIDVSLFEFHSWEQYGYGSLNLSPSEEPIMASSSSNALNMGAIVDFPTHSTDPLLEDSPLFAWNAYGPSEPECPEDPLSTNASEHYNPPNISSDFAPLLDQWAAPISLSDASCFLTFADPTPPTLQEAQAVPNPTTTLSESEREAKKERLRVLRAEMATLTAEIAASS</sequence>
<comment type="caution">
    <text evidence="8">The sequence shown here is derived from an EMBL/GenBank/DDBJ whole genome shotgun (WGS) entry which is preliminary data.</text>
</comment>
<keyword evidence="2 5" id="KW-0238">DNA-binding</keyword>
<dbReference type="AlphaFoldDB" id="A0A4Y7TXK3"/>
<dbReference type="OrthoDB" id="250329at2759"/>
<organism evidence="8 9">
    <name type="scientific">Coprinellus micaceus</name>
    <name type="common">Glistening ink-cap mushroom</name>
    <name type="synonym">Coprinus micaceus</name>
    <dbReference type="NCBI Taxonomy" id="71717"/>
    <lineage>
        <taxon>Eukaryota</taxon>
        <taxon>Fungi</taxon>
        <taxon>Dikarya</taxon>
        <taxon>Basidiomycota</taxon>
        <taxon>Agaricomycotina</taxon>
        <taxon>Agaricomycetes</taxon>
        <taxon>Agaricomycetidae</taxon>
        <taxon>Agaricales</taxon>
        <taxon>Agaricineae</taxon>
        <taxon>Psathyrellaceae</taxon>
        <taxon>Coprinellus</taxon>
    </lineage>
</organism>
<dbReference type="EMBL" id="QPFP01000002">
    <property type="protein sequence ID" value="TEB38897.1"/>
    <property type="molecule type" value="Genomic_DNA"/>
</dbReference>
<evidence type="ECO:0000256" key="4">
    <source>
        <dbReference type="ARBA" id="ARBA00023242"/>
    </source>
</evidence>
<dbReference type="PROSITE" id="PS50071">
    <property type="entry name" value="HOMEOBOX_2"/>
    <property type="match status" value="1"/>
</dbReference>
<dbReference type="GO" id="GO:0006355">
    <property type="term" value="P:regulation of DNA-templated transcription"/>
    <property type="evidence" value="ECO:0007669"/>
    <property type="project" value="InterPro"/>
</dbReference>
<protein>
    <submittedName>
        <fullName evidence="8">Homeodomain mating-type protein</fullName>
    </submittedName>
</protein>
<dbReference type="InterPro" id="IPR024441">
    <property type="entry name" value="Homeodomain1_C"/>
</dbReference>
<feature type="region of interest" description="Disordered" evidence="6">
    <location>
        <begin position="240"/>
        <end position="410"/>
    </location>
</feature>
<dbReference type="InterPro" id="IPR024333">
    <property type="entry name" value="Mating-type_A-alpha/beta_1_N"/>
</dbReference>
<feature type="region of interest" description="Disordered" evidence="6">
    <location>
        <begin position="560"/>
        <end position="583"/>
    </location>
</feature>
<dbReference type="InterPro" id="IPR001356">
    <property type="entry name" value="HD"/>
</dbReference>
<gene>
    <name evidence="8" type="ORF">FA13DRAFT_416048</name>
</gene>
<keyword evidence="4 5" id="KW-0539">Nucleus</keyword>
<evidence type="ECO:0000259" key="7">
    <source>
        <dbReference type="PROSITE" id="PS50071"/>
    </source>
</evidence>
<evidence type="ECO:0000313" key="9">
    <source>
        <dbReference type="Proteomes" id="UP000298030"/>
    </source>
</evidence>
<dbReference type="STRING" id="71717.A0A4Y7TXK3"/>
<feature type="compositionally biased region" description="Polar residues" evidence="6">
    <location>
        <begin position="389"/>
        <end position="410"/>
    </location>
</feature>
<dbReference type="Pfam" id="PF05920">
    <property type="entry name" value="Homeobox_KN"/>
    <property type="match status" value="1"/>
</dbReference>
<dbReference type="InterPro" id="IPR008422">
    <property type="entry name" value="KN_HD"/>
</dbReference>
<accession>A0A4Y7TXK3</accession>
<evidence type="ECO:0000256" key="3">
    <source>
        <dbReference type="ARBA" id="ARBA00023155"/>
    </source>
</evidence>
<proteinExistence type="inferred from homology"/>
<evidence type="ECO:0000256" key="6">
    <source>
        <dbReference type="SAM" id="MobiDB-lite"/>
    </source>
</evidence>
<evidence type="ECO:0000313" key="8">
    <source>
        <dbReference type="EMBL" id="TEB38897.1"/>
    </source>
</evidence>
<feature type="compositionally biased region" description="Polar residues" evidence="6">
    <location>
        <begin position="561"/>
        <end position="576"/>
    </location>
</feature>
<dbReference type="Pfam" id="PF12731">
    <property type="entry name" value="Mating_N"/>
    <property type="match status" value="1"/>
</dbReference>
<dbReference type="GO" id="GO:0003677">
    <property type="term" value="F:DNA binding"/>
    <property type="evidence" value="ECO:0007669"/>
    <property type="project" value="UniProtKB-UniRule"/>
</dbReference>
<comment type="similarity">
    <text evidence="1">Belongs to the TALE/M-ATYP homeobox family.</text>
</comment>
<reference evidence="8 9" key="1">
    <citation type="journal article" date="2019" name="Nat. Ecol. Evol.">
        <title>Megaphylogeny resolves global patterns of mushroom evolution.</title>
        <authorList>
            <person name="Varga T."/>
            <person name="Krizsan K."/>
            <person name="Foldi C."/>
            <person name="Dima B."/>
            <person name="Sanchez-Garcia M."/>
            <person name="Sanchez-Ramirez S."/>
            <person name="Szollosi G.J."/>
            <person name="Szarkandi J.G."/>
            <person name="Papp V."/>
            <person name="Albert L."/>
            <person name="Andreopoulos W."/>
            <person name="Angelini C."/>
            <person name="Antonin V."/>
            <person name="Barry K.W."/>
            <person name="Bougher N.L."/>
            <person name="Buchanan P."/>
            <person name="Buyck B."/>
            <person name="Bense V."/>
            <person name="Catcheside P."/>
            <person name="Chovatia M."/>
            <person name="Cooper J."/>
            <person name="Damon W."/>
            <person name="Desjardin D."/>
            <person name="Finy P."/>
            <person name="Geml J."/>
            <person name="Haridas S."/>
            <person name="Hughes K."/>
            <person name="Justo A."/>
            <person name="Karasinski D."/>
            <person name="Kautmanova I."/>
            <person name="Kiss B."/>
            <person name="Kocsube S."/>
            <person name="Kotiranta H."/>
            <person name="LaButti K.M."/>
            <person name="Lechner B.E."/>
            <person name="Liimatainen K."/>
            <person name="Lipzen A."/>
            <person name="Lukacs Z."/>
            <person name="Mihaltcheva S."/>
            <person name="Morgado L.N."/>
            <person name="Niskanen T."/>
            <person name="Noordeloos M.E."/>
            <person name="Ohm R.A."/>
            <person name="Ortiz-Santana B."/>
            <person name="Ovrebo C."/>
            <person name="Racz N."/>
            <person name="Riley R."/>
            <person name="Savchenko A."/>
            <person name="Shiryaev A."/>
            <person name="Soop K."/>
            <person name="Spirin V."/>
            <person name="Szebenyi C."/>
            <person name="Tomsovsky M."/>
            <person name="Tulloss R.E."/>
            <person name="Uehling J."/>
            <person name="Grigoriev I.V."/>
            <person name="Vagvolgyi C."/>
            <person name="Papp T."/>
            <person name="Martin F.M."/>
            <person name="Miettinen O."/>
            <person name="Hibbett D.S."/>
            <person name="Nagy L.G."/>
        </authorList>
    </citation>
    <scope>NUCLEOTIDE SEQUENCE [LARGE SCALE GENOMIC DNA]</scope>
    <source>
        <strain evidence="8 9">FP101781</strain>
    </source>
</reference>
<evidence type="ECO:0000256" key="1">
    <source>
        <dbReference type="ARBA" id="ARBA00005800"/>
    </source>
</evidence>
<dbReference type="Proteomes" id="UP000298030">
    <property type="component" value="Unassembled WGS sequence"/>
</dbReference>
<dbReference type="InterPro" id="IPR009057">
    <property type="entry name" value="Homeodomain-like_sf"/>
</dbReference>
<dbReference type="Gene3D" id="1.10.10.60">
    <property type="entry name" value="Homeodomain-like"/>
    <property type="match status" value="1"/>
</dbReference>
<dbReference type="GO" id="GO:0005634">
    <property type="term" value="C:nucleus"/>
    <property type="evidence" value="ECO:0007669"/>
    <property type="project" value="UniProtKB-SubCell"/>
</dbReference>
<feature type="domain" description="Homeobox" evidence="7">
    <location>
        <begin position="124"/>
        <end position="165"/>
    </location>
</feature>
<dbReference type="SUPFAM" id="SSF46689">
    <property type="entry name" value="Homeodomain-like"/>
    <property type="match status" value="1"/>
</dbReference>
<feature type="compositionally biased region" description="Low complexity" evidence="6">
    <location>
        <begin position="264"/>
        <end position="290"/>
    </location>
</feature>